<evidence type="ECO:0000256" key="3">
    <source>
        <dbReference type="ARBA" id="ARBA00022475"/>
    </source>
</evidence>
<dbReference type="SUPFAM" id="SSF52540">
    <property type="entry name" value="P-loop containing nucleoside triphosphate hydrolases"/>
    <property type="match status" value="1"/>
</dbReference>
<keyword evidence="3" id="KW-1003">Cell membrane</keyword>
<accession>A0ABU1I6S0</accession>
<dbReference type="Proteomes" id="UP001267710">
    <property type="component" value="Unassembled WGS sequence"/>
</dbReference>
<keyword evidence="4" id="KW-0547">Nucleotide-binding</keyword>
<dbReference type="PROSITE" id="PS00211">
    <property type="entry name" value="ABC_TRANSPORTER_1"/>
    <property type="match status" value="1"/>
</dbReference>
<keyword evidence="8" id="KW-1185">Reference proteome</keyword>
<protein>
    <submittedName>
        <fullName evidence="7">NitT/TauT family transport system ATP-binding protein</fullName>
    </submittedName>
</protein>
<dbReference type="InterPro" id="IPR027417">
    <property type="entry name" value="P-loop_NTPase"/>
</dbReference>
<evidence type="ECO:0000256" key="4">
    <source>
        <dbReference type="ARBA" id="ARBA00022741"/>
    </source>
</evidence>
<dbReference type="InterPro" id="IPR017871">
    <property type="entry name" value="ABC_transporter-like_CS"/>
</dbReference>
<dbReference type="PROSITE" id="PS50893">
    <property type="entry name" value="ABC_TRANSPORTER_2"/>
    <property type="match status" value="1"/>
</dbReference>
<dbReference type="Pfam" id="PF00005">
    <property type="entry name" value="ABC_tran"/>
    <property type="match status" value="1"/>
</dbReference>
<feature type="domain" description="ABC transporter" evidence="6">
    <location>
        <begin position="69"/>
        <end position="302"/>
    </location>
</feature>
<dbReference type="RefSeq" id="WP_309825984.1">
    <property type="nucleotide sequence ID" value="NZ_JAVIZX010000001.1"/>
</dbReference>
<dbReference type="EMBL" id="JAVIZX010000001">
    <property type="protein sequence ID" value="MDR6212909.1"/>
    <property type="molecule type" value="Genomic_DNA"/>
</dbReference>
<dbReference type="GO" id="GO:0005524">
    <property type="term" value="F:ATP binding"/>
    <property type="evidence" value="ECO:0007669"/>
    <property type="project" value="UniProtKB-KW"/>
</dbReference>
<dbReference type="InterPro" id="IPR003439">
    <property type="entry name" value="ABC_transporter-like_ATP-bd"/>
</dbReference>
<keyword evidence="3" id="KW-0472">Membrane</keyword>
<keyword evidence="5 7" id="KW-0067">ATP-binding</keyword>
<proteinExistence type="inferred from homology"/>
<reference evidence="7 8" key="1">
    <citation type="submission" date="2023-08" db="EMBL/GenBank/DDBJ databases">
        <title>Functional and genomic diversity of the sorghum phyllosphere microbiome.</title>
        <authorList>
            <person name="Shade A."/>
        </authorList>
    </citation>
    <scope>NUCLEOTIDE SEQUENCE [LARGE SCALE GENOMIC DNA]</scope>
    <source>
        <strain evidence="7 8">SORGH_AS_0335</strain>
    </source>
</reference>
<gene>
    <name evidence="7" type="ORF">QE399_000598</name>
</gene>
<dbReference type="SMART" id="SM00382">
    <property type="entry name" value="AAA"/>
    <property type="match status" value="1"/>
</dbReference>
<dbReference type="Gene3D" id="3.40.50.300">
    <property type="entry name" value="P-loop containing nucleotide triphosphate hydrolases"/>
    <property type="match status" value="1"/>
</dbReference>
<dbReference type="CDD" id="cd03293">
    <property type="entry name" value="ABC_NrtD_SsuB_transporters"/>
    <property type="match status" value="1"/>
</dbReference>
<organism evidence="7 8">
    <name type="scientific">Paracidovorax wautersii</name>
    <dbReference type="NCBI Taxonomy" id="1177982"/>
    <lineage>
        <taxon>Bacteria</taxon>
        <taxon>Pseudomonadati</taxon>
        <taxon>Pseudomonadota</taxon>
        <taxon>Betaproteobacteria</taxon>
        <taxon>Burkholderiales</taxon>
        <taxon>Comamonadaceae</taxon>
        <taxon>Paracidovorax</taxon>
    </lineage>
</organism>
<evidence type="ECO:0000256" key="1">
    <source>
        <dbReference type="ARBA" id="ARBA00005417"/>
    </source>
</evidence>
<evidence type="ECO:0000259" key="6">
    <source>
        <dbReference type="PROSITE" id="PS50893"/>
    </source>
</evidence>
<dbReference type="PANTHER" id="PTHR42788">
    <property type="entry name" value="TAURINE IMPORT ATP-BINDING PROTEIN-RELATED"/>
    <property type="match status" value="1"/>
</dbReference>
<evidence type="ECO:0000313" key="8">
    <source>
        <dbReference type="Proteomes" id="UP001267710"/>
    </source>
</evidence>
<sequence length="351" mass="37677">MAAADARAVSEVPALRSSPWHRALLEQVEDEVGGPALWTGAPREGHAGTVPSGQQEAAAAAPALGAPLLRVDGVSIDYRTHERVVRATHRVAFDVHGADRFVLLGASGCGKSTLLKSIAGFIAPTEGRILLGGQAVTRPGPDRVVVFQEFDQLPPWKTVRENVMFPLLASRQVGRAEAAERAALYLDKVGLTKFADVHPHQLSGGMKQRVAIARALAMQPRVLLMDEPFAALDALTRRRMQEELLALWDEFRFTLIFVTHSIEEALVVGNRIAILSPHPGRLRAEINSHQFGLHSLGGTAFQATAQRIHRLLFDEPAAGADAHAAPGSVAADAALVARSPAGQHLPFRISV</sequence>
<name>A0ABU1I6S0_9BURK</name>
<dbReference type="InterPro" id="IPR003593">
    <property type="entry name" value="AAA+_ATPase"/>
</dbReference>
<comment type="caution">
    <text evidence="7">The sequence shown here is derived from an EMBL/GenBank/DDBJ whole genome shotgun (WGS) entry which is preliminary data.</text>
</comment>
<evidence type="ECO:0000256" key="5">
    <source>
        <dbReference type="ARBA" id="ARBA00022840"/>
    </source>
</evidence>
<evidence type="ECO:0000313" key="7">
    <source>
        <dbReference type="EMBL" id="MDR6212909.1"/>
    </source>
</evidence>
<evidence type="ECO:0000256" key="2">
    <source>
        <dbReference type="ARBA" id="ARBA00022448"/>
    </source>
</evidence>
<dbReference type="InterPro" id="IPR050166">
    <property type="entry name" value="ABC_transporter_ATP-bind"/>
</dbReference>
<dbReference type="PANTHER" id="PTHR42788:SF10">
    <property type="entry name" value="ABC TRANSPORTER ATP-BINDING PROTEIN"/>
    <property type="match status" value="1"/>
</dbReference>
<comment type="similarity">
    <text evidence="1">Belongs to the ABC transporter superfamily.</text>
</comment>
<keyword evidence="2" id="KW-0813">Transport</keyword>